<reference evidence="2" key="1">
    <citation type="submission" date="2020-04" db="EMBL/GenBank/DDBJ databases">
        <authorList>
            <person name="Chiriac C."/>
            <person name="Salcher M."/>
            <person name="Ghai R."/>
            <person name="Kavagutti S V."/>
        </authorList>
    </citation>
    <scope>NUCLEOTIDE SEQUENCE</scope>
</reference>
<evidence type="ECO:0000313" key="2">
    <source>
        <dbReference type="EMBL" id="CAB4150107.1"/>
    </source>
</evidence>
<evidence type="ECO:0000313" key="1">
    <source>
        <dbReference type="EMBL" id="CAB4135541.1"/>
    </source>
</evidence>
<dbReference type="EMBL" id="LR797373">
    <property type="protein sequence ID" value="CAB4210554.1"/>
    <property type="molecule type" value="Genomic_DNA"/>
</dbReference>
<evidence type="ECO:0000313" key="4">
    <source>
        <dbReference type="EMBL" id="CAB4183100.1"/>
    </source>
</evidence>
<dbReference type="EMBL" id="LR797044">
    <property type="protein sequence ID" value="CAB4183100.1"/>
    <property type="molecule type" value="Genomic_DNA"/>
</dbReference>
<gene>
    <name evidence="4" type="ORF">UFOVP1078_41</name>
    <name evidence="5" type="ORF">UFOVP1317_31</name>
    <name evidence="6" type="ORF">UFOVP1429_26</name>
    <name evidence="1" type="ORF">UFOVP289_52</name>
    <name evidence="2" type="ORF">UFOVP547_58</name>
    <name evidence="3" type="ORF">UFOVP900_11</name>
</gene>
<sequence>MSKITDVGAALDPQFERVSDTPRTDAVQHNMGSVAEPHYVVDVDCSRQLERELFEVKEQLRLCNVDQFTTAAELAEAVAKERERCALVCEEFYSVENVAQKCAAAIRKGE</sequence>
<evidence type="ECO:0000313" key="6">
    <source>
        <dbReference type="EMBL" id="CAB4210554.1"/>
    </source>
</evidence>
<accession>A0A6J5MW64</accession>
<name>A0A6J5MW64_9CAUD</name>
<evidence type="ECO:0000313" key="3">
    <source>
        <dbReference type="EMBL" id="CAB4169768.1"/>
    </source>
</evidence>
<dbReference type="EMBL" id="LR797261">
    <property type="protein sequence ID" value="CAB4197791.1"/>
    <property type="molecule type" value="Genomic_DNA"/>
</dbReference>
<proteinExistence type="predicted"/>
<protein>
    <submittedName>
        <fullName evidence="2">Uncharacterized protein</fullName>
    </submittedName>
</protein>
<evidence type="ECO:0000313" key="5">
    <source>
        <dbReference type="EMBL" id="CAB4197791.1"/>
    </source>
</evidence>
<organism evidence="2">
    <name type="scientific">uncultured Caudovirales phage</name>
    <dbReference type="NCBI Taxonomy" id="2100421"/>
    <lineage>
        <taxon>Viruses</taxon>
        <taxon>Duplodnaviria</taxon>
        <taxon>Heunggongvirae</taxon>
        <taxon>Uroviricota</taxon>
        <taxon>Caudoviricetes</taxon>
        <taxon>Peduoviridae</taxon>
        <taxon>Maltschvirus</taxon>
        <taxon>Maltschvirus maltsch</taxon>
    </lineage>
</organism>
<dbReference type="EMBL" id="LR796302">
    <property type="protein sequence ID" value="CAB4135541.1"/>
    <property type="molecule type" value="Genomic_DNA"/>
</dbReference>
<dbReference type="EMBL" id="LR796533">
    <property type="protein sequence ID" value="CAB4150107.1"/>
    <property type="molecule type" value="Genomic_DNA"/>
</dbReference>
<dbReference type="EMBL" id="LR796855">
    <property type="protein sequence ID" value="CAB4169768.1"/>
    <property type="molecule type" value="Genomic_DNA"/>
</dbReference>